<dbReference type="InterPro" id="IPR032687">
    <property type="entry name" value="AraC-type_N"/>
</dbReference>
<evidence type="ECO:0000256" key="3">
    <source>
        <dbReference type="ARBA" id="ARBA00023163"/>
    </source>
</evidence>
<keyword evidence="3" id="KW-0804">Transcription</keyword>
<evidence type="ECO:0000313" key="8">
    <source>
        <dbReference type="Proteomes" id="UP000441399"/>
    </source>
</evidence>
<evidence type="ECO:0000259" key="4">
    <source>
        <dbReference type="PROSITE" id="PS01124"/>
    </source>
</evidence>
<dbReference type="Proteomes" id="UP000434580">
    <property type="component" value="Unassembled WGS sequence"/>
</dbReference>
<dbReference type="Pfam" id="PF12833">
    <property type="entry name" value="HTH_18"/>
    <property type="match status" value="1"/>
</dbReference>
<dbReference type="GO" id="GO:0000976">
    <property type="term" value="F:transcription cis-regulatory region binding"/>
    <property type="evidence" value="ECO:0007669"/>
    <property type="project" value="TreeGrafter"/>
</dbReference>
<dbReference type="GO" id="GO:0003700">
    <property type="term" value="F:DNA-binding transcription factor activity"/>
    <property type="evidence" value="ECO:0007669"/>
    <property type="project" value="InterPro"/>
</dbReference>
<name>A0A5S9NKT1_9GAMM</name>
<dbReference type="PANTHER" id="PTHR47894">
    <property type="entry name" value="HTH-TYPE TRANSCRIPTIONAL REGULATOR GADX"/>
    <property type="match status" value="1"/>
</dbReference>
<dbReference type="PANTHER" id="PTHR47894:SF1">
    <property type="entry name" value="HTH-TYPE TRANSCRIPTIONAL REGULATOR VQSM"/>
    <property type="match status" value="1"/>
</dbReference>
<feature type="domain" description="HTH araC/xylS-type" evidence="4">
    <location>
        <begin position="250"/>
        <end position="348"/>
    </location>
</feature>
<dbReference type="AlphaFoldDB" id="A0A5S9NKT1"/>
<reference evidence="7 8" key="1">
    <citation type="submission" date="2019-11" db="EMBL/GenBank/DDBJ databases">
        <authorList>
            <person name="Holert J."/>
        </authorList>
    </citation>
    <scope>NUCLEOTIDE SEQUENCE [LARGE SCALE GENOMIC DNA]</scope>
    <source>
        <strain evidence="5">BC5_2</strain>
        <strain evidence="6">SB11_3</strain>
    </source>
</reference>
<gene>
    <name evidence="5" type="ORF">DPBNPPHM_02896</name>
    <name evidence="6" type="ORF">OPDIPICF_02496</name>
</gene>
<dbReference type="Gene3D" id="1.10.10.60">
    <property type="entry name" value="Homeodomain-like"/>
    <property type="match status" value="1"/>
</dbReference>
<evidence type="ECO:0000256" key="1">
    <source>
        <dbReference type="ARBA" id="ARBA00023015"/>
    </source>
</evidence>
<dbReference type="InterPro" id="IPR009057">
    <property type="entry name" value="Homeodomain-like_sf"/>
</dbReference>
<dbReference type="SMART" id="SM00342">
    <property type="entry name" value="HTH_ARAC"/>
    <property type="match status" value="1"/>
</dbReference>
<accession>A0A5S9NKT1</accession>
<evidence type="ECO:0000313" key="7">
    <source>
        <dbReference type="Proteomes" id="UP000434580"/>
    </source>
</evidence>
<dbReference type="PROSITE" id="PS01124">
    <property type="entry name" value="HTH_ARAC_FAMILY_2"/>
    <property type="match status" value="1"/>
</dbReference>
<dbReference type="InterPro" id="IPR020449">
    <property type="entry name" value="Tscrpt_reg_AraC-type_HTH"/>
</dbReference>
<keyword evidence="1" id="KW-0805">Transcription regulation</keyword>
<evidence type="ECO:0000313" key="6">
    <source>
        <dbReference type="EMBL" id="CAA0121728.1"/>
    </source>
</evidence>
<evidence type="ECO:0000313" key="5">
    <source>
        <dbReference type="EMBL" id="CAA0090509.1"/>
    </source>
</evidence>
<keyword evidence="2" id="KW-0238">DNA-binding</keyword>
<evidence type="ECO:0000256" key="2">
    <source>
        <dbReference type="ARBA" id="ARBA00023125"/>
    </source>
</evidence>
<dbReference type="EMBL" id="CACSII010000002">
    <property type="protein sequence ID" value="CAA0090509.1"/>
    <property type="molecule type" value="Genomic_DNA"/>
</dbReference>
<dbReference type="EMBL" id="CACSIO010000045">
    <property type="protein sequence ID" value="CAA0121728.1"/>
    <property type="molecule type" value="Genomic_DNA"/>
</dbReference>
<dbReference type="PRINTS" id="PR00032">
    <property type="entry name" value="HTHARAC"/>
</dbReference>
<protein>
    <submittedName>
        <fullName evidence="5">Putative HTH-type transcriptional regulator</fullName>
    </submittedName>
</protein>
<dbReference type="OrthoDB" id="6194859at2"/>
<organism evidence="5 7">
    <name type="scientific">BD1-7 clade bacterium</name>
    <dbReference type="NCBI Taxonomy" id="2029982"/>
    <lineage>
        <taxon>Bacteria</taxon>
        <taxon>Pseudomonadati</taxon>
        <taxon>Pseudomonadota</taxon>
        <taxon>Gammaproteobacteria</taxon>
        <taxon>Cellvibrionales</taxon>
        <taxon>Spongiibacteraceae</taxon>
        <taxon>BD1-7 clade</taxon>
    </lineage>
</organism>
<keyword evidence="8" id="KW-1185">Reference proteome</keyword>
<dbReference type="InterPro" id="IPR018060">
    <property type="entry name" value="HTH_AraC"/>
</dbReference>
<proteinExistence type="predicted"/>
<sequence>MYSPHAATSITDASSLSMAELKDAGTLIRLAYQSLKSLGINAEKVLEDADLDIDQLYNSKLRTPHWGQQVFWQAAETVSDDPLIGLKIGKRMPLFKSVVLEHLFISAQNYGEGLTRVLNYQRLISDAIDLTLHDDAGSDEVWLTFKYPNNDLRHLIDCSAMVLVQVMRTSSDGALLAKKIDICHDGADYREEYERLLGCPINFGTDENRIYFEKSALAARSLHNHPELLDFHTRCAEAQLEDLKRRDLINDVRHQIGAMLETGDLTSETIARALSMDAHDMVSRLREAGTSFSEILNDYRHHLSRKLLLATDEPISEIVYLTGFSEPSTFYRAFKRWEGVTPVEFRKRYAKAEEGPDQ</sequence>
<dbReference type="SUPFAM" id="SSF46689">
    <property type="entry name" value="Homeodomain-like"/>
    <property type="match status" value="1"/>
</dbReference>
<dbReference type="GO" id="GO:0005829">
    <property type="term" value="C:cytosol"/>
    <property type="evidence" value="ECO:0007669"/>
    <property type="project" value="TreeGrafter"/>
</dbReference>
<dbReference type="Pfam" id="PF12625">
    <property type="entry name" value="Arabinose_bd"/>
    <property type="match status" value="1"/>
</dbReference>
<dbReference type="Proteomes" id="UP000441399">
    <property type="component" value="Unassembled WGS sequence"/>
</dbReference>